<evidence type="ECO:0000256" key="2">
    <source>
        <dbReference type="SAM" id="MobiDB-lite"/>
    </source>
</evidence>
<keyword evidence="5" id="KW-1185">Reference proteome</keyword>
<evidence type="ECO:0000313" key="5">
    <source>
        <dbReference type="Proteomes" id="UP000789706"/>
    </source>
</evidence>
<keyword evidence="1" id="KW-0175">Coiled coil</keyword>
<feature type="domain" description="F-box" evidence="3">
    <location>
        <begin position="9"/>
        <end position="56"/>
    </location>
</feature>
<dbReference type="OrthoDB" id="9970274at2759"/>
<organism evidence="4 5">
    <name type="scientific">Diversispora eburnea</name>
    <dbReference type="NCBI Taxonomy" id="1213867"/>
    <lineage>
        <taxon>Eukaryota</taxon>
        <taxon>Fungi</taxon>
        <taxon>Fungi incertae sedis</taxon>
        <taxon>Mucoromycota</taxon>
        <taxon>Glomeromycotina</taxon>
        <taxon>Glomeromycetes</taxon>
        <taxon>Diversisporales</taxon>
        <taxon>Diversisporaceae</taxon>
        <taxon>Diversispora</taxon>
    </lineage>
</organism>
<gene>
    <name evidence="4" type="ORF">DEBURN_LOCUS5374</name>
</gene>
<sequence>MPHKNILDYDIFSKLPNEIYYKILANIEATDLLAITLASKRIYQILKNDDYVWHLMCKNQYPKKRILEVKENMISDIATKKELKDIERKRNEKRNSTTNVRKREEKKEDGFTYGFEGDSSNEYNEEYCNGEEFSEGEEIEEQEEKEKEYCDEQNEMNSQKNIITWKDLYKYLSNPIVYMAKEREICWLDCSEAPFNRHHWSTVIYPESECGKVVCLNYVWLFKNYQDQEGNEKEERKEERKEESEKLISVKAELSSPNLFKEISLKNDWVEHQLYHQIVIPEIRNNNDGKNYWYNVECKISNNDRYQKRGLWIDYVKLRHRKKQ</sequence>
<proteinExistence type="predicted"/>
<evidence type="ECO:0000313" key="4">
    <source>
        <dbReference type="EMBL" id="CAG8515066.1"/>
    </source>
</evidence>
<accession>A0A9N9A1U5</accession>
<dbReference type="SMART" id="SM00256">
    <property type="entry name" value="FBOX"/>
    <property type="match status" value="1"/>
</dbReference>
<reference evidence="4" key="1">
    <citation type="submission" date="2021-06" db="EMBL/GenBank/DDBJ databases">
        <authorList>
            <person name="Kallberg Y."/>
            <person name="Tangrot J."/>
            <person name="Rosling A."/>
        </authorList>
    </citation>
    <scope>NUCLEOTIDE SEQUENCE</scope>
    <source>
        <strain evidence="4">AZ414A</strain>
    </source>
</reference>
<protein>
    <submittedName>
        <fullName evidence="4">4196_t:CDS:1</fullName>
    </submittedName>
</protein>
<dbReference type="SUPFAM" id="SSF81383">
    <property type="entry name" value="F-box domain"/>
    <property type="match status" value="1"/>
</dbReference>
<dbReference type="EMBL" id="CAJVPK010000474">
    <property type="protein sequence ID" value="CAG8515066.1"/>
    <property type="molecule type" value="Genomic_DNA"/>
</dbReference>
<dbReference type="InterPro" id="IPR036047">
    <property type="entry name" value="F-box-like_dom_sf"/>
</dbReference>
<name>A0A9N9A1U5_9GLOM</name>
<dbReference type="InterPro" id="IPR001810">
    <property type="entry name" value="F-box_dom"/>
</dbReference>
<evidence type="ECO:0000259" key="3">
    <source>
        <dbReference type="PROSITE" id="PS50181"/>
    </source>
</evidence>
<dbReference type="PROSITE" id="PS50181">
    <property type="entry name" value="FBOX"/>
    <property type="match status" value="1"/>
</dbReference>
<dbReference type="Gene3D" id="1.20.1280.50">
    <property type="match status" value="1"/>
</dbReference>
<feature type="region of interest" description="Disordered" evidence="2">
    <location>
        <begin position="88"/>
        <end position="107"/>
    </location>
</feature>
<dbReference type="AlphaFoldDB" id="A0A9N9A1U5"/>
<dbReference type="Pfam" id="PF12937">
    <property type="entry name" value="F-box-like"/>
    <property type="match status" value="1"/>
</dbReference>
<evidence type="ECO:0000256" key="1">
    <source>
        <dbReference type="SAM" id="Coils"/>
    </source>
</evidence>
<dbReference type="Proteomes" id="UP000789706">
    <property type="component" value="Unassembled WGS sequence"/>
</dbReference>
<comment type="caution">
    <text evidence="4">The sequence shown here is derived from an EMBL/GenBank/DDBJ whole genome shotgun (WGS) entry which is preliminary data.</text>
</comment>
<feature type="coiled-coil region" evidence="1">
    <location>
        <begin position="222"/>
        <end position="253"/>
    </location>
</feature>